<organism evidence="10 11">
    <name type="scientific">Bowmanella denitrificans</name>
    <dbReference type="NCBI Taxonomy" id="366582"/>
    <lineage>
        <taxon>Bacteria</taxon>
        <taxon>Pseudomonadati</taxon>
        <taxon>Pseudomonadota</taxon>
        <taxon>Gammaproteobacteria</taxon>
        <taxon>Alteromonadales</taxon>
        <taxon>Alteromonadaceae</taxon>
        <taxon>Bowmanella</taxon>
    </lineage>
</organism>
<feature type="domain" description="MacB-like periplasmic core" evidence="9">
    <location>
        <begin position="516"/>
        <end position="647"/>
    </location>
</feature>
<dbReference type="PANTHER" id="PTHR30572:SF4">
    <property type="entry name" value="ABC TRANSPORTER PERMEASE YTRF"/>
    <property type="match status" value="1"/>
</dbReference>
<feature type="transmembrane region" description="Helical" evidence="7">
    <location>
        <begin position="419"/>
        <end position="444"/>
    </location>
</feature>
<evidence type="ECO:0000256" key="5">
    <source>
        <dbReference type="ARBA" id="ARBA00023136"/>
    </source>
</evidence>
<accession>A0ABN0XH59</accession>
<protein>
    <submittedName>
        <fullName evidence="10">ABC transporter permease</fullName>
    </submittedName>
</protein>
<evidence type="ECO:0000256" key="6">
    <source>
        <dbReference type="ARBA" id="ARBA00038076"/>
    </source>
</evidence>
<evidence type="ECO:0000256" key="3">
    <source>
        <dbReference type="ARBA" id="ARBA00022692"/>
    </source>
</evidence>
<dbReference type="InterPro" id="IPR050250">
    <property type="entry name" value="Macrolide_Exporter_MacB"/>
</dbReference>
<evidence type="ECO:0000259" key="9">
    <source>
        <dbReference type="Pfam" id="PF12704"/>
    </source>
</evidence>
<comment type="caution">
    <text evidence="10">The sequence shown here is derived from an EMBL/GenBank/DDBJ whole genome shotgun (WGS) entry which is preliminary data.</text>
</comment>
<feature type="transmembrane region" description="Helical" evidence="7">
    <location>
        <begin position="683"/>
        <end position="706"/>
    </location>
</feature>
<evidence type="ECO:0000259" key="8">
    <source>
        <dbReference type="Pfam" id="PF02687"/>
    </source>
</evidence>
<feature type="transmembrane region" description="Helical" evidence="7">
    <location>
        <begin position="319"/>
        <end position="340"/>
    </location>
</feature>
<name>A0ABN0XH59_9ALTE</name>
<evidence type="ECO:0000256" key="1">
    <source>
        <dbReference type="ARBA" id="ARBA00004651"/>
    </source>
</evidence>
<feature type="domain" description="ABC3 transporter permease C-terminal" evidence="8">
    <location>
        <begin position="690"/>
        <end position="803"/>
    </location>
</feature>
<evidence type="ECO:0000256" key="4">
    <source>
        <dbReference type="ARBA" id="ARBA00022989"/>
    </source>
</evidence>
<keyword evidence="4 7" id="KW-1133">Transmembrane helix</keyword>
<dbReference type="Pfam" id="PF02687">
    <property type="entry name" value="FtsX"/>
    <property type="match status" value="2"/>
</dbReference>
<dbReference type="Proteomes" id="UP001501757">
    <property type="component" value="Unassembled WGS sequence"/>
</dbReference>
<sequence length="810" mass="88801">MFMLSDCRYALRLLAKSPGFTALTTLVMAAGIGLSLYLFSFINTMVFKDLPFTDGDSLVQISQSRHGALEGNPLNYQDYQMLREAVQGLDEMGAYRNVTVNLSGRDGAVRYSGVRAEPNIFQLTRTQPLMGRTFNQAENLPGAEPVVVIGYDLWKSQFAGASDILERQVKIDGVSHRILGVMPQDYLFPNVAELWLPLNESPAALSRQQAGRVYGLAHLKSGYSTTEVNQQLALLMERLAQRYPQTNSGLGAYCHSIPLSVAEDGIAVVYSMQVAAVLILFLASFNVGNLLLSRAIERGKETAIRMALGAPRARLISQLLWESILICTLGGIIGLLLLAWGLEVTERVTASFSYGRQVFWFKFGIDAFTLKVFLLFLVSTIFITGFLPAWKNSGGDFNQVLRDGTRGALSKKTGRLNRVLVISEIFLSLTILIVAGVIVVSRYLEERADYGVKTDNILIASVLLPSSRYSQAQQQVTLFNQLQSQLQQQSALGDVMISTALPGMPAPVTAIAIDGKEYLSDQQTSFPRANHILVMPGSLAKLRVELRQGRYFSAQDEGQDKATVIVTDSFATAHFGDQSPLGKRIRVVDYDGQTPHWLTIVGVVRHVSQDKPSSADGRMPSVFRPYSQLPQAQMVLAMRLKSDVHSATLALRKTLQSLDPELPAYRIETYQAFLTRKTGPMRFLSGVFLLFGCATVLLTASGIYGLMSNTIRQRTQEIGVKRALGACEQRIARQLLLAGAAQLLWGGIPGLIVGCGLGYGMSQVMATPPQALFLIATLLILIIGAVVLTATWLPTRRALSMEPAVALRYE</sequence>
<feature type="transmembrane region" description="Helical" evidence="7">
    <location>
        <begin position="267"/>
        <end position="292"/>
    </location>
</feature>
<feature type="domain" description="MacB-like periplasmic core" evidence="9">
    <location>
        <begin position="21"/>
        <end position="232"/>
    </location>
</feature>
<dbReference type="RefSeq" id="WP_343846003.1">
    <property type="nucleotide sequence ID" value="NZ_BAAAEI010000017.1"/>
</dbReference>
<keyword evidence="2" id="KW-1003">Cell membrane</keyword>
<reference evidence="10 11" key="1">
    <citation type="journal article" date="2019" name="Int. J. Syst. Evol. Microbiol.">
        <title>The Global Catalogue of Microorganisms (GCM) 10K type strain sequencing project: providing services to taxonomists for standard genome sequencing and annotation.</title>
        <authorList>
            <consortium name="The Broad Institute Genomics Platform"/>
            <consortium name="The Broad Institute Genome Sequencing Center for Infectious Disease"/>
            <person name="Wu L."/>
            <person name="Ma J."/>
        </authorList>
    </citation>
    <scope>NUCLEOTIDE SEQUENCE [LARGE SCALE GENOMIC DNA]</scope>
    <source>
        <strain evidence="10 11">JCM 13378</strain>
    </source>
</reference>
<keyword evidence="5 7" id="KW-0472">Membrane</keyword>
<evidence type="ECO:0000313" key="11">
    <source>
        <dbReference type="Proteomes" id="UP001501757"/>
    </source>
</evidence>
<keyword evidence="3 7" id="KW-0812">Transmembrane</keyword>
<evidence type="ECO:0000256" key="7">
    <source>
        <dbReference type="SAM" id="Phobius"/>
    </source>
</evidence>
<gene>
    <name evidence="10" type="ORF">GCM10009092_29930</name>
</gene>
<feature type="transmembrane region" description="Helical" evidence="7">
    <location>
        <begin position="735"/>
        <end position="759"/>
    </location>
</feature>
<evidence type="ECO:0000313" key="10">
    <source>
        <dbReference type="EMBL" id="GAA0363539.1"/>
    </source>
</evidence>
<dbReference type="Pfam" id="PF12704">
    <property type="entry name" value="MacB_PCD"/>
    <property type="match status" value="2"/>
</dbReference>
<evidence type="ECO:0000256" key="2">
    <source>
        <dbReference type="ARBA" id="ARBA00022475"/>
    </source>
</evidence>
<dbReference type="PANTHER" id="PTHR30572">
    <property type="entry name" value="MEMBRANE COMPONENT OF TRANSPORTER-RELATED"/>
    <property type="match status" value="1"/>
</dbReference>
<feature type="domain" description="ABC3 transporter permease C-terminal" evidence="8">
    <location>
        <begin position="275"/>
        <end position="391"/>
    </location>
</feature>
<comment type="subcellular location">
    <subcellularLocation>
        <location evidence="1">Cell membrane</location>
        <topology evidence="1">Multi-pass membrane protein</topology>
    </subcellularLocation>
</comment>
<feature type="transmembrane region" description="Helical" evidence="7">
    <location>
        <begin position="771"/>
        <end position="793"/>
    </location>
</feature>
<keyword evidence="11" id="KW-1185">Reference proteome</keyword>
<dbReference type="InterPro" id="IPR025857">
    <property type="entry name" value="MacB_PCD"/>
</dbReference>
<proteinExistence type="inferred from homology"/>
<comment type="similarity">
    <text evidence="6">Belongs to the ABC-4 integral membrane protein family.</text>
</comment>
<dbReference type="InterPro" id="IPR003838">
    <property type="entry name" value="ABC3_permease_C"/>
</dbReference>
<dbReference type="EMBL" id="BAAAEI010000017">
    <property type="protein sequence ID" value="GAA0363539.1"/>
    <property type="molecule type" value="Genomic_DNA"/>
</dbReference>
<feature type="transmembrane region" description="Helical" evidence="7">
    <location>
        <begin position="360"/>
        <end position="387"/>
    </location>
</feature>
<feature type="transmembrane region" description="Helical" evidence="7">
    <location>
        <begin position="20"/>
        <end position="42"/>
    </location>
</feature>